<keyword evidence="3" id="KW-1185">Reference proteome</keyword>
<evidence type="ECO:0000256" key="1">
    <source>
        <dbReference type="SAM" id="Phobius"/>
    </source>
</evidence>
<organism evidence="2 3">
    <name type="scientific">Protaetiibacter larvae</name>
    <dbReference type="NCBI Taxonomy" id="2592654"/>
    <lineage>
        <taxon>Bacteria</taxon>
        <taxon>Bacillati</taxon>
        <taxon>Actinomycetota</taxon>
        <taxon>Actinomycetes</taxon>
        <taxon>Micrococcales</taxon>
        <taxon>Microbacteriaceae</taxon>
        <taxon>Protaetiibacter</taxon>
    </lineage>
</organism>
<gene>
    <name evidence="2" type="ORF">FLP23_11285</name>
</gene>
<keyword evidence="1" id="KW-0472">Membrane</keyword>
<protein>
    <submittedName>
        <fullName evidence="2">Uncharacterized protein</fullName>
    </submittedName>
</protein>
<sequence length="180" mass="17662">MSAREPQRRARHRAPRRPLDTARGLLGTAAAVAGTTITVVALSSGSLASWVDSATVTPGVVSTGSAELDVTASFTAANWSNLLVGESVRQSFTVTNLGDVPFTLSATGTSTAAGYELRTAPGACPGTALGGASITTTAASLGTLAAGATTTACLEVRLVAGAAAGSTSAVNVTVTGTQVP</sequence>
<feature type="transmembrane region" description="Helical" evidence="1">
    <location>
        <begin position="21"/>
        <end position="42"/>
    </location>
</feature>
<proteinExistence type="predicted"/>
<accession>A0A5C1Y9H0</accession>
<keyword evidence="1" id="KW-1133">Transmembrane helix</keyword>
<name>A0A5C1Y9H0_9MICO</name>
<dbReference type="OrthoDB" id="4470249at2"/>
<dbReference type="RefSeq" id="WP_149325948.1">
    <property type="nucleotide sequence ID" value="NZ_CP043504.1"/>
</dbReference>
<evidence type="ECO:0000313" key="2">
    <source>
        <dbReference type="EMBL" id="QEO10531.1"/>
    </source>
</evidence>
<dbReference type="KEGG" id="lyk:FLP23_11285"/>
<dbReference type="Proteomes" id="UP000322159">
    <property type="component" value="Chromosome"/>
</dbReference>
<keyword evidence="1" id="KW-0812">Transmembrane</keyword>
<dbReference type="EMBL" id="CP043504">
    <property type="protein sequence ID" value="QEO10531.1"/>
    <property type="molecule type" value="Genomic_DNA"/>
</dbReference>
<reference evidence="2 3" key="1">
    <citation type="submission" date="2019-09" db="EMBL/GenBank/DDBJ databases">
        <title>Genome sequencing of strain KACC 19322.</title>
        <authorList>
            <person name="Heo J."/>
            <person name="Kim S.-J."/>
            <person name="Kim J.-S."/>
            <person name="Hong S.-B."/>
            <person name="Kwon S.-W."/>
        </authorList>
    </citation>
    <scope>NUCLEOTIDE SEQUENCE [LARGE SCALE GENOMIC DNA]</scope>
    <source>
        <strain evidence="2 3">KACC 19322</strain>
    </source>
</reference>
<evidence type="ECO:0000313" key="3">
    <source>
        <dbReference type="Proteomes" id="UP000322159"/>
    </source>
</evidence>
<dbReference type="AlphaFoldDB" id="A0A5C1Y9H0"/>